<reference evidence="1 2" key="1">
    <citation type="submission" date="2007-10" db="EMBL/GenBank/DDBJ databases">
        <title>Complete sequence of Caldivirga maquilingensis IC-167.</title>
        <authorList>
            <consortium name="US DOE Joint Genome Institute"/>
            <person name="Copeland A."/>
            <person name="Lucas S."/>
            <person name="Lapidus A."/>
            <person name="Barry K."/>
            <person name="Glavina del Rio T."/>
            <person name="Dalin E."/>
            <person name="Tice H."/>
            <person name="Pitluck S."/>
            <person name="Saunders E."/>
            <person name="Brettin T."/>
            <person name="Bruce D."/>
            <person name="Detter J.C."/>
            <person name="Han C."/>
            <person name="Schmutz J."/>
            <person name="Larimer F."/>
            <person name="Land M."/>
            <person name="Hauser L."/>
            <person name="Kyrpides N."/>
            <person name="Ivanova N."/>
            <person name="Biddle J.F."/>
            <person name="Zhang Z."/>
            <person name="Fitz-Gibbon S.T."/>
            <person name="Lowe T.M."/>
            <person name="Saltikov C."/>
            <person name="House C.H."/>
            <person name="Richardson P."/>
        </authorList>
    </citation>
    <scope>NUCLEOTIDE SEQUENCE [LARGE SCALE GENOMIC DNA]</scope>
    <source>
        <strain evidence="2">ATCC 700844 / DSM 13496 / JCM 10307 / IC-167</strain>
    </source>
</reference>
<dbReference type="AlphaFoldDB" id="A8MBE7"/>
<dbReference type="HOGENOM" id="CLU_2565932_0_0_2"/>
<evidence type="ECO:0000313" key="2">
    <source>
        <dbReference type="Proteomes" id="UP000001137"/>
    </source>
</evidence>
<dbReference type="RefSeq" id="WP_012185457.1">
    <property type="nucleotide sequence ID" value="NC_009954.1"/>
</dbReference>
<evidence type="ECO:0000313" key="1">
    <source>
        <dbReference type="EMBL" id="ABW01237.1"/>
    </source>
</evidence>
<keyword evidence="2" id="KW-1185">Reference proteome</keyword>
<dbReference type="GeneID" id="5708967"/>
<protein>
    <submittedName>
        <fullName evidence="1">Uncharacterized protein</fullName>
    </submittedName>
</protein>
<name>A8MBE7_CALMQ</name>
<dbReference type="eggNOG" id="arCOG00653">
    <property type="taxonomic scope" value="Archaea"/>
</dbReference>
<dbReference type="Proteomes" id="UP000001137">
    <property type="component" value="Chromosome"/>
</dbReference>
<proteinExistence type="predicted"/>
<accession>A8MBE7</accession>
<sequence length="86" mass="10218">MNLVTMKSKKPYPHNKDIAQAILRVMYEKPYVKPIDFINEVKRVLEERGYYAGLVSAKRIWRIYEEYARKGWVYDYLGVLENDGGE</sequence>
<organism evidence="1 2">
    <name type="scientific">Caldivirga maquilingensis (strain ATCC 700844 / DSM 13496 / JCM 10307 / IC-167)</name>
    <dbReference type="NCBI Taxonomy" id="397948"/>
    <lineage>
        <taxon>Archaea</taxon>
        <taxon>Thermoproteota</taxon>
        <taxon>Thermoprotei</taxon>
        <taxon>Thermoproteales</taxon>
        <taxon>Thermoproteaceae</taxon>
        <taxon>Caldivirga</taxon>
    </lineage>
</organism>
<dbReference type="EMBL" id="CP000852">
    <property type="protein sequence ID" value="ABW01237.1"/>
    <property type="molecule type" value="Genomic_DNA"/>
</dbReference>
<dbReference type="KEGG" id="cma:Cmaq_0391"/>
<gene>
    <name evidence="1" type="ordered locus">Cmaq_0391</name>
</gene>